<dbReference type="FunFam" id="3.40.50.300:FF:000888">
    <property type="entry name" value="GPN-loop GTPase 1"/>
    <property type="match status" value="1"/>
</dbReference>
<evidence type="ECO:0000256" key="2">
    <source>
        <dbReference type="ARBA" id="ARBA00022490"/>
    </source>
</evidence>
<dbReference type="EMBL" id="HBEN01007713">
    <property type="protein sequence ID" value="CAD8440490.1"/>
    <property type="molecule type" value="Transcribed_RNA"/>
</dbReference>
<name>A0A7S0D3Y3_MICPS</name>
<keyword evidence="2 9" id="KW-0963">Cytoplasm</keyword>
<keyword evidence="3 9" id="KW-0547">Nucleotide-binding</keyword>
<feature type="region of interest" description="Disordered" evidence="10">
    <location>
        <begin position="1"/>
        <end position="32"/>
    </location>
</feature>
<dbReference type="InterPro" id="IPR030230">
    <property type="entry name" value="Gpn1/Npa3/XAB1"/>
</dbReference>
<dbReference type="AlphaFoldDB" id="A0A7S0D3Y3"/>
<reference evidence="11" key="1">
    <citation type="submission" date="2021-01" db="EMBL/GenBank/DDBJ databases">
        <authorList>
            <person name="Corre E."/>
            <person name="Pelletier E."/>
            <person name="Niang G."/>
            <person name="Scheremetjew M."/>
            <person name="Finn R."/>
            <person name="Kale V."/>
            <person name="Holt S."/>
            <person name="Cochrane G."/>
            <person name="Meng A."/>
            <person name="Brown T."/>
            <person name="Cohen L."/>
        </authorList>
    </citation>
    <scope>NUCLEOTIDE SEQUENCE</scope>
    <source>
        <strain evidence="11">CCAC1681</strain>
    </source>
</reference>
<dbReference type="PANTHER" id="PTHR21231">
    <property type="entry name" value="XPA-BINDING PROTEIN 1-RELATED"/>
    <property type="match status" value="1"/>
</dbReference>
<evidence type="ECO:0000256" key="5">
    <source>
        <dbReference type="ARBA" id="ARBA00023054"/>
    </source>
</evidence>
<sequence length="356" mass="38878">MVSPADARPEAAPPPSESEPSRPDLASDAAAAASASATAASASMDDRPTVAIVIGMAGSGKTSLMQRVNAYKHAQGKPPYIINLDPAVTQTPYDANVDIRDTVDYKNVMKEYNLGPNGGILTASNLFATRFDQVVSLCEKRSTEIDNVFVDTPGQIEIFTWSASGAIVTESFASAFPTVVLYVVDTPRALNPQSFMSNMLQAVSILYKTRLPLVVVFNKIDVARHETLLRWMEDFEQFHAAVDENPTFASDLSRSLSLVLDAFYKGLRCAGVSAMTGEGMEELFDVIQRARKEYMDEYLPELRARRARRDGETEAKRAEEAEKVKRDLAADSRGEALVMDGSNVTPESFVGEEDTV</sequence>
<evidence type="ECO:0000256" key="1">
    <source>
        <dbReference type="ARBA" id="ARBA00005290"/>
    </source>
</evidence>
<comment type="subunit">
    <text evidence="9">Binds to RNA polymerase II.</text>
</comment>
<feature type="compositionally biased region" description="Low complexity" evidence="10">
    <location>
        <begin position="23"/>
        <end position="32"/>
    </location>
</feature>
<dbReference type="Pfam" id="PF03029">
    <property type="entry name" value="ATP_bind_1"/>
    <property type="match status" value="1"/>
</dbReference>
<dbReference type="GO" id="GO:0003924">
    <property type="term" value="F:GTPase activity"/>
    <property type="evidence" value="ECO:0007669"/>
    <property type="project" value="InterPro"/>
</dbReference>
<organism evidence="11">
    <name type="scientific">Micromonas pusilla</name>
    <name type="common">Picoplanktonic green alga</name>
    <name type="synonym">Chromulina pusilla</name>
    <dbReference type="NCBI Taxonomy" id="38833"/>
    <lineage>
        <taxon>Eukaryota</taxon>
        <taxon>Viridiplantae</taxon>
        <taxon>Chlorophyta</taxon>
        <taxon>Mamiellophyceae</taxon>
        <taxon>Mamiellales</taxon>
        <taxon>Mamiellaceae</taxon>
        <taxon>Micromonas</taxon>
    </lineage>
</organism>
<evidence type="ECO:0000256" key="10">
    <source>
        <dbReference type="SAM" id="MobiDB-lite"/>
    </source>
</evidence>
<dbReference type="CDD" id="cd17870">
    <property type="entry name" value="GPN1"/>
    <property type="match status" value="1"/>
</dbReference>
<evidence type="ECO:0000256" key="9">
    <source>
        <dbReference type="RuleBase" id="RU365059"/>
    </source>
</evidence>
<dbReference type="GO" id="GO:0005634">
    <property type="term" value="C:nucleus"/>
    <property type="evidence" value="ECO:0007669"/>
    <property type="project" value="UniProtKB-SubCell"/>
</dbReference>
<evidence type="ECO:0000313" key="11">
    <source>
        <dbReference type="EMBL" id="CAD8440490.1"/>
    </source>
</evidence>
<keyword evidence="7" id="KW-0539">Nucleus</keyword>
<evidence type="ECO:0000256" key="6">
    <source>
        <dbReference type="ARBA" id="ARBA00023134"/>
    </source>
</evidence>
<keyword evidence="6 9" id="KW-0342">GTP-binding</keyword>
<keyword evidence="4 9" id="KW-0378">Hydrolase</keyword>
<keyword evidence="5" id="KW-0175">Coiled coil</keyword>
<dbReference type="SUPFAM" id="SSF52540">
    <property type="entry name" value="P-loop containing nucleoside triphosphate hydrolases"/>
    <property type="match status" value="1"/>
</dbReference>
<dbReference type="InterPro" id="IPR004130">
    <property type="entry name" value="Gpn"/>
</dbReference>
<comment type="similarity">
    <text evidence="1 9">Belongs to the GPN-loop GTPase family.</text>
</comment>
<accession>A0A7S0D3Y3</accession>
<evidence type="ECO:0000256" key="4">
    <source>
        <dbReference type="ARBA" id="ARBA00022801"/>
    </source>
</evidence>
<feature type="compositionally biased region" description="Basic and acidic residues" evidence="10">
    <location>
        <begin position="309"/>
        <end position="334"/>
    </location>
</feature>
<evidence type="ECO:0000256" key="7">
    <source>
        <dbReference type="ARBA" id="ARBA00023242"/>
    </source>
</evidence>
<comment type="subcellular location">
    <subcellularLocation>
        <location evidence="9">Cytoplasm</location>
    </subcellularLocation>
    <subcellularLocation>
        <location evidence="9">Nucleus</location>
    </subcellularLocation>
</comment>
<protein>
    <recommendedName>
        <fullName evidence="9">GPN-loop GTPase</fullName>
        <ecNumber evidence="9">3.6.5.-</ecNumber>
    </recommendedName>
</protein>
<evidence type="ECO:0000256" key="3">
    <source>
        <dbReference type="ARBA" id="ARBA00022741"/>
    </source>
</evidence>
<proteinExistence type="inferred from homology"/>
<dbReference type="GO" id="GO:0005737">
    <property type="term" value="C:cytoplasm"/>
    <property type="evidence" value="ECO:0007669"/>
    <property type="project" value="UniProtKB-SubCell"/>
</dbReference>
<dbReference type="Gene3D" id="3.40.50.300">
    <property type="entry name" value="P-loop containing nucleotide triphosphate hydrolases"/>
    <property type="match status" value="1"/>
</dbReference>
<comment type="function">
    <text evidence="8 9">Small GTPase required for proper nuclear import of RNA polymerase II (RNAPII). May act at an RNAP assembly step prior to nuclear import.</text>
</comment>
<dbReference type="PANTHER" id="PTHR21231:SF8">
    <property type="entry name" value="GPN-LOOP GTPASE 1"/>
    <property type="match status" value="1"/>
</dbReference>
<dbReference type="InterPro" id="IPR027417">
    <property type="entry name" value="P-loop_NTPase"/>
</dbReference>
<evidence type="ECO:0000256" key="8">
    <source>
        <dbReference type="ARBA" id="ARBA00055682"/>
    </source>
</evidence>
<gene>
    <name evidence="11" type="ORF">MSP1401_LOCUS6342</name>
</gene>
<feature type="region of interest" description="Disordered" evidence="10">
    <location>
        <begin position="309"/>
        <end position="356"/>
    </location>
</feature>
<dbReference type="GO" id="GO:0005525">
    <property type="term" value="F:GTP binding"/>
    <property type="evidence" value="ECO:0007669"/>
    <property type="project" value="UniProtKB-KW"/>
</dbReference>
<dbReference type="EC" id="3.6.5.-" evidence="9"/>